<evidence type="ECO:0000313" key="4">
    <source>
        <dbReference type="Proteomes" id="UP000033999"/>
    </source>
</evidence>
<keyword evidence="1" id="KW-0472">Membrane</keyword>
<keyword evidence="2" id="KW-0732">Signal</keyword>
<feature type="signal peptide" evidence="2">
    <location>
        <begin position="1"/>
        <end position="23"/>
    </location>
</feature>
<dbReference type="AlphaFoldDB" id="A0A0G1QHW1"/>
<dbReference type="InterPro" id="IPR013783">
    <property type="entry name" value="Ig-like_fold"/>
</dbReference>
<proteinExistence type="predicted"/>
<feature type="chain" id="PRO_5002539207" evidence="2">
    <location>
        <begin position="24"/>
        <end position="326"/>
    </location>
</feature>
<keyword evidence="1" id="KW-1133">Transmembrane helix</keyword>
<comment type="caution">
    <text evidence="3">The sequence shown here is derived from an EMBL/GenBank/DDBJ whole genome shotgun (WGS) entry which is preliminary data.</text>
</comment>
<keyword evidence="1" id="KW-0812">Transmembrane</keyword>
<evidence type="ECO:0000256" key="2">
    <source>
        <dbReference type="SAM" id="SignalP"/>
    </source>
</evidence>
<evidence type="ECO:0000256" key="1">
    <source>
        <dbReference type="SAM" id="Phobius"/>
    </source>
</evidence>
<accession>A0A0G1QHW1</accession>
<sequence length="326" mass="34448">MKRFFLSIFFAVVLAGVPYGAHATEVGFVPSSGIWFSKQSVAPGESVKVYAVIINNAYPVVRATVAFYDNGDEVGIIKIDKLEQEQARELWIQWTPHPGSHKVTARFIHAAIVDLDGKEETLDSSILNTIGESSFVAPVASSGGGSAPVGVSAPIGGVLQGSGSVNATPTSALTENANAFAGDGVTVQVKKEGDKLTLNIMPSNSAVSGQGVSANAAATKEFTTVISKSSGDSASSTIIDRAKNTLETAVEKIKNVGDTARNVRETTVRTIHSVREVAEQGRVRVKAIGQSVRGINRNKIAVAWGGFLAFIALAGVLSYARWRRYR</sequence>
<evidence type="ECO:0000313" key="3">
    <source>
        <dbReference type="EMBL" id="KKU08245.1"/>
    </source>
</evidence>
<dbReference type="Gene3D" id="2.60.40.10">
    <property type="entry name" value="Immunoglobulins"/>
    <property type="match status" value="1"/>
</dbReference>
<reference evidence="3 4" key="1">
    <citation type="journal article" date="2015" name="Nature">
        <title>rRNA introns, odd ribosomes, and small enigmatic genomes across a large radiation of phyla.</title>
        <authorList>
            <person name="Brown C.T."/>
            <person name="Hug L.A."/>
            <person name="Thomas B.C."/>
            <person name="Sharon I."/>
            <person name="Castelle C.J."/>
            <person name="Singh A."/>
            <person name="Wilkins M.J."/>
            <person name="Williams K.H."/>
            <person name="Banfield J.F."/>
        </authorList>
    </citation>
    <scope>NUCLEOTIDE SEQUENCE [LARGE SCALE GENOMIC DNA]</scope>
</reference>
<organism evidence="3 4">
    <name type="scientific">Candidatus Magasanikbacteria bacterium GW2011_GWA2_45_39</name>
    <dbReference type="NCBI Taxonomy" id="1619041"/>
    <lineage>
        <taxon>Bacteria</taxon>
        <taxon>Candidatus Magasanikiibacteriota</taxon>
    </lineage>
</organism>
<dbReference type="Proteomes" id="UP000033999">
    <property type="component" value="Unassembled WGS sequence"/>
</dbReference>
<protein>
    <submittedName>
        <fullName evidence="3">Uncharacterized protein</fullName>
    </submittedName>
</protein>
<dbReference type="EMBL" id="LCKX01000001">
    <property type="protein sequence ID" value="KKU08245.1"/>
    <property type="molecule type" value="Genomic_DNA"/>
</dbReference>
<feature type="transmembrane region" description="Helical" evidence="1">
    <location>
        <begin position="301"/>
        <end position="320"/>
    </location>
</feature>
<gene>
    <name evidence="3" type="ORF">UX10_C0001G0004</name>
</gene>
<name>A0A0G1QHW1_9BACT</name>